<organism evidence="2 3">
    <name type="scientific">Trypanosoma cruzi</name>
    <dbReference type="NCBI Taxonomy" id="5693"/>
    <lineage>
        <taxon>Eukaryota</taxon>
        <taxon>Discoba</taxon>
        <taxon>Euglenozoa</taxon>
        <taxon>Kinetoplastea</taxon>
        <taxon>Metakinetoplastina</taxon>
        <taxon>Trypanosomatida</taxon>
        <taxon>Trypanosomatidae</taxon>
        <taxon>Trypanosoma</taxon>
        <taxon>Schizotrypanum</taxon>
    </lineage>
</organism>
<dbReference type="SUPFAM" id="SSF56112">
    <property type="entry name" value="Protein kinase-like (PK-like)"/>
    <property type="match status" value="1"/>
</dbReference>
<evidence type="ECO:0000313" key="3">
    <source>
        <dbReference type="Proteomes" id="UP000246078"/>
    </source>
</evidence>
<gene>
    <name evidence="2" type="ORF">C3747_95g120</name>
</gene>
<dbReference type="AlphaFoldDB" id="A0A2V2WHM2"/>
<dbReference type="GO" id="GO:0004674">
    <property type="term" value="F:protein serine/threonine kinase activity"/>
    <property type="evidence" value="ECO:0007669"/>
    <property type="project" value="UniProtKB-KW"/>
</dbReference>
<keyword evidence="2" id="KW-0808">Transferase</keyword>
<dbReference type="EMBL" id="PRFC01000095">
    <property type="protein sequence ID" value="PWV08061.1"/>
    <property type="molecule type" value="Genomic_DNA"/>
</dbReference>
<keyword evidence="2" id="KW-0418">Kinase</keyword>
<evidence type="ECO:0000313" key="2">
    <source>
        <dbReference type="EMBL" id="PWV08061.1"/>
    </source>
</evidence>
<reference evidence="2 3" key="1">
    <citation type="journal article" date="2018" name="Microb. Genom.">
        <title>Expanding an expanded genome: long-read sequencing of Trypanosoma cruzi.</title>
        <authorList>
            <person name="Berna L."/>
            <person name="Rodriguez M."/>
            <person name="Chiribao M.L."/>
            <person name="Parodi-Talice A."/>
            <person name="Pita S."/>
            <person name="Rijo G."/>
            <person name="Alvarez-Valin F."/>
            <person name="Robello C."/>
        </authorList>
    </citation>
    <scope>NUCLEOTIDE SEQUENCE [LARGE SCALE GENOMIC DNA]</scope>
    <source>
        <strain evidence="2 3">TCC</strain>
    </source>
</reference>
<dbReference type="GO" id="GO:0005524">
    <property type="term" value="F:ATP binding"/>
    <property type="evidence" value="ECO:0007669"/>
    <property type="project" value="InterPro"/>
</dbReference>
<sequence>MLMDLGAGGTLGDFSSVTKRTLRRSTWCVGSGSCSGAWRACTGRVDSSRHQAIEHPCASACFLAWESDVEFFFVDFGIAALVADSSCETELTVIGSGVYCPPEIAKYWGYRKRCPYSYASDVWSTAAVFYCSSHAVLRVWTMAWPPSFSTDASPSADVQ</sequence>
<dbReference type="VEuPathDB" id="TriTrypDB:TCDM_07421"/>
<feature type="domain" description="Protein kinase" evidence="1">
    <location>
        <begin position="1"/>
        <end position="159"/>
    </location>
</feature>
<dbReference type="Gene3D" id="1.10.510.10">
    <property type="entry name" value="Transferase(Phosphotransferase) domain 1"/>
    <property type="match status" value="1"/>
</dbReference>
<comment type="caution">
    <text evidence="2">The sequence shown here is derived from an EMBL/GenBank/DDBJ whole genome shotgun (WGS) entry which is preliminary data.</text>
</comment>
<dbReference type="InterPro" id="IPR011009">
    <property type="entry name" value="Kinase-like_dom_sf"/>
</dbReference>
<keyword evidence="2" id="KW-0723">Serine/threonine-protein kinase</keyword>
<evidence type="ECO:0000259" key="1">
    <source>
        <dbReference type="PROSITE" id="PS50011"/>
    </source>
</evidence>
<proteinExistence type="predicted"/>
<name>A0A2V2WHM2_TRYCR</name>
<accession>A0A2V2WHM2</accession>
<dbReference type="PROSITE" id="PS50011">
    <property type="entry name" value="PROTEIN_KINASE_DOM"/>
    <property type="match status" value="1"/>
</dbReference>
<dbReference type="InterPro" id="IPR000719">
    <property type="entry name" value="Prot_kinase_dom"/>
</dbReference>
<protein>
    <submittedName>
        <fullName evidence="2">Putative serine/threonine protein kinase</fullName>
    </submittedName>
</protein>
<dbReference type="VEuPathDB" id="TriTrypDB:C3747_95g120"/>
<dbReference type="Proteomes" id="UP000246078">
    <property type="component" value="Unassembled WGS sequence"/>
</dbReference>